<comment type="caution">
    <text evidence="3">The sequence shown here is derived from an EMBL/GenBank/DDBJ whole genome shotgun (WGS) entry which is preliminary data.</text>
</comment>
<evidence type="ECO:0000313" key="3">
    <source>
        <dbReference type="EMBL" id="PSB15792.1"/>
    </source>
</evidence>
<organism evidence="3 4">
    <name type="scientific">Phormidesmis priestleyi ULC007</name>
    <dbReference type="NCBI Taxonomy" id="1920490"/>
    <lineage>
        <taxon>Bacteria</taxon>
        <taxon>Bacillati</taxon>
        <taxon>Cyanobacteriota</taxon>
        <taxon>Cyanophyceae</taxon>
        <taxon>Leptolyngbyales</taxon>
        <taxon>Leptolyngbyaceae</taxon>
        <taxon>Phormidesmis</taxon>
    </lineage>
</organism>
<sequence>MSREYKNDGRDQIPIEHLTGNVYIGDQRSRKRPDREVKWLKAFEKEILGRLATSLHNQILINLGKEIDLDQVRRLWDMEVKSGQITEAIAPDTEILSVFDRADIQGKLLILGKPGAGKTTTLLELAQSLVKKALDDPSAPMPILLNLSSWKDPRLSLKDWTIVELTTKGIGSKISAKWLEDQKLLPLLDGLDEVRSDLQPACVRAINQFLTGEGKPEAIVVCSRREEYELYPQKLDLNGAIYLQELSDAQIEQYLSEVNRLNLWQVLGADAELRSLVRQPLLLSITLVAYREELAERWQALRSTQERLDFLLDAYVEKMLHRSINSRMYNIEKEPPAKQTRRWLVNLARQLQSESESEFLIERMQPAWLIKNRQQCFYRLVFSLISGLISAIVFGLIGAIVFGSMSRASLLDLLVIGLILGSVSGLISGLKNINTVEKLQICFTQAAIKRATRNISSYLIDGMRIGLIFGLSFGLISMLSAVLSGALSGPLLKVLFFALIVVLIAGLSFGMIAALVEMLIRVLIDSLQVDVESRIRPNRPNQGISRSINNVALCVALAVVIAAFIQTLLLQTYKSSITELNNIALLLQILVWFSFQWIGGQACIQHFSLRLVLFRSHAIPWNFARFLNYATERMFLQRVGGRYRFVHKLLQEHLAKG</sequence>
<feature type="transmembrane region" description="Helical" evidence="1">
    <location>
        <begin position="465"/>
        <end position="488"/>
    </location>
</feature>
<feature type="transmembrane region" description="Helical" evidence="1">
    <location>
        <begin position="494"/>
        <end position="516"/>
    </location>
</feature>
<feature type="transmembrane region" description="Helical" evidence="1">
    <location>
        <begin position="583"/>
        <end position="604"/>
    </location>
</feature>
<keyword evidence="4" id="KW-1185">Reference proteome</keyword>
<dbReference type="EMBL" id="PVWG01000053">
    <property type="protein sequence ID" value="PSB15792.1"/>
    <property type="molecule type" value="Genomic_DNA"/>
</dbReference>
<dbReference type="Gene3D" id="3.40.50.300">
    <property type="entry name" value="P-loop containing nucleotide triphosphate hydrolases"/>
    <property type="match status" value="1"/>
</dbReference>
<dbReference type="Proteomes" id="UP000238634">
    <property type="component" value="Unassembled WGS sequence"/>
</dbReference>
<dbReference type="InterPro" id="IPR027417">
    <property type="entry name" value="P-loop_NTPase"/>
</dbReference>
<evidence type="ECO:0000313" key="4">
    <source>
        <dbReference type="Proteomes" id="UP000238634"/>
    </source>
</evidence>
<evidence type="ECO:0000259" key="2">
    <source>
        <dbReference type="Pfam" id="PF05729"/>
    </source>
</evidence>
<keyword evidence="1" id="KW-0812">Transmembrane</keyword>
<reference evidence="3 4" key="2">
    <citation type="submission" date="2018-03" db="EMBL/GenBank/DDBJ databases">
        <title>The ancient ancestry and fast evolution of plastids.</title>
        <authorList>
            <person name="Moore K.R."/>
            <person name="Magnabosco C."/>
            <person name="Momper L."/>
            <person name="Gold D.A."/>
            <person name="Bosak T."/>
            <person name="Fournier G.P."/>
        </authorList>
    </citation>
    <scope>NUCLEOTIDE SEQUENCE [LARGE SCALE GENOMIC DNA]</scope>
    <source>
        <strain evidence="3 4">ULC007</strain>
    </source>
</reference>
<reference evidence="3 4" key="1">
    <citation type="submission" date="2018-02" db="EMBL/GenBank/DDBJ databases">
        <authorList>
            <person name="Cohen D.B."/>
            <person name="Kent A.D."/>
        </authorList>
    </citation>
    <scope>NUCLEOTIDE SEQUENCE [LARGE SCALE GENOMIC DNA]</scope>
    <source>
        <strain evidence="3 4">ULC007</strain>
    </source>
</reference>
<dbReference type="OrthoDB" id="419058at2"/>
<feature type="transmembrane region" description="Helical" evidence="1">
    <location>
        <begin position="408"/>
        <end position="430"/>
    </location>
</feature>
<dbReference type="SUPFAM" id="SSF52540">
    <property type="entry name" value="P-loop containing nucleoside triphosphate hydrolases"/>
    <property type="match status" value="1"/>
</dbReference>
<feature type="transmembrane region" description="Helical" evidence="1">
    <location>
        <begin position="380"/>
        <end position="402"/>
    </location>
</feature>
<keyword evidence="1" id="KW-1133">Transmembrane helix</keyword>
<keyword evidence="1" id="KW-0472">Membrane</keyword>
<dbReference type="InterPro" id="IPR007111">
    <property type="entry name" value="NACHT_NTPase"/>
</dbReference>
<protein>
    <submittedName>
        <fullName evidence="3">NACHT domain-containing protein</fullName>
    </submittedName>
</protein>
<proteinExistence type="predicted"/>
<accession>A0A2T1D5J1</accession>
<dbReference type="AlphaFoldDB" id="A0A2T1D5J1"/>
<feature type="domain" description="NACHT" evidence="2">
    <location>
        <begin position="109"/>
        <end position="258"/>
    </location>
</feature>
<dbReference type="RefSeq" id="WP_073072760.1">
    <property type="nucleotide sequence ID" value="NZ_MPPI01000019.1"/>
</dbReference>
<gene>
    <name evidence="3" type="ORF">C7B65_23550</name>
</gene>
<feature type="transmembrane region" description="Helical" evidence="1">
    <location>
        <begin position="548"/>
        <end position="571"/>
    </location>
</feature>
<evidence type="ECO:0000256" key="1">
    <source>
        <dbReference type="SAM" id="Phobius"/>
    </source>
</evidence>
<name>A0A2T1D5J1_9CYAN</name>
<dbReference type="STRING" id="1920490.GCA_001895925_00411"/>
<dbReference type="Pfam" id="PF05729">
    <property type="entry name" value="NACHT"/>
    <property type="match status" value="1"/>
</dbReference>